<feature type="region of interest" description="Disordered" evidence="1">
    <location>
        <begin position="1"/>
        <end position="88"/>
    </location>
</feature>
<organism evidence="2">
    <name type="scientific">Xanthomonas euvesicatoria</name>
    <dbReference type="NCBI Taxonomy" id="456327"/>
    <lineage>
        <taxon>Bacteria</taxon>
        <taxon>Pseudomonadati</taxon>
        <taxon>Pseudomonadota</taxon>
        <taxon>Gammaproteobacteria</taxon>
        <taxon>Lysobacterales</taxon>
        <taxon>Lysobacteraceae</taxon>
        <taxon>Xanthomonas</taxon>
    </lineage>
</organism>
<sequence>MAVADGHGSSLTAAANDTRQNGRHHKEALPRTSNATGAADAPRPPLTPSPHRLRRKTKVTRADDSGSGDESSINAAARGPSGAARSKRNESKFIAEALPLSRAATEAGMVGYMARVLVQATMPHSKPDTNEYTRSNGNLRVSMTALSDIGSPYGSYPRLLSTWLTTEAVRTKTPTLHLGSTFRSLPTGGRWGTIPRLKDRRPPFSWANWDCGSSVVAYEAVGDSDGARIRTRGSRISVADEWDLWWDPQRFNDEASGQSGLFSSWVKLRSIYNQVVDRPVPVDLRAIAALKKSPLLDLYTFATYRVSYLNRRTEIPWKR</sequence>
<accession>Q9RBJ8</accession>
<gene>
    <name evidence="2" type="primary">repA</name>
</gene>
<reference evidence="2" key="1">
    <citation type="submission" date="1999-11" db="EMBL/GenBank/DDBJ databases">
        <authorList>
            <person name="Wu L.T."/>
            <person name="Tseng Y.H."/>
        </authorList>
    </citation>
    <scope>NUCLEOTIDE SEQUENCE</scope>
    <source>
        <plasmid evidence="2">pXV2</plasmid>
    </source>
</reference>
<dbReference type="InterPro" id="IPR006881">
    <property type="entry name" value="RepA_C"/>
</dbReference>
<dbReference type="Pfam" id="PF04796">
    <property type="entry name" value="RepA_C"/>
    <property type="match status" value="1"/>
</dbReference>
<keyword evidence="2" id="KW-0614">Plasmid</keyword>
<protein>
    <submittedName>
        <fullName evidence="2">Replication protein RepA</fullName>
    </submittedName>
</protein>
<feature type="compositionally biased region" description="Polar residues" evidence="1">
    <location>
        <begin position="9"/>
        <end position="19"/>
    </location>
</feature>
<dbReference type="AlphaFoldDB" id="Q9RBJ8"/>
<feature type="compositionally biased region" description="Low complexity" evidence="1">
    <location>
        <begin position="75"/>
        <end position="84"/>
    </location>
</feature>
<geneLocation type="plasmid" evidence="2">
    <name>pXV2</name>
</geneLocation>
<name>Q9RBJ8_XANEU</name>
<dbReference type="EMBL" id="AF201825">
    <property type="protein sequence ID" value="AAF08311.1"/>
    <property type="molecule type" value="Genomic_DNA"/>
</dbReference>
<proteinExistence type="predicted"/>
<evidence type="ECO:0000313" key="2">
    <source>
        <dbReference type="EMBL" id="AAF08311.1"/>
    </source>
</evidence>
<evidence type="ECO:0000256" key="1">
    <source>
        <dbReference type="SAM" id="MobiDB-lite"/>
    </source>
</evidence>